<evidence type="ECO:0000256" key="5">
    <source>
        <dbReference type="ARBA" id="ARBA00022645"/>
    </source>
</evidence>
<dbReference type="InterPro" id="IPR001460">
    <property type="entry name" value="PCN-bd_Tpept"/>
</dbReference>
<protein>
    <submittedName>
        <fullName evidence="17">Penicillin-binding protein 2</fullName>
        <ecNumber evidence="17">3.4.16.4</ecNumber>
    </submittedName>
</protein>
<dbReference type="NCBIfam" id="TIGR03423">
    <property type="entry name" value="pbp2_mrdA"/>
    <property type="match status" value="1"/>
</dbReference>
<organism evidence="17 18">
    <name type="scientific">Adhaeribacter soli</name>
    <dbReference type="NCBI Taxonomy" id="2607655"/>
    <lineage>
        <taxon>Bacteria</taxon>
        <taxon>Pseudomonadati</taxon>
        <taxon>Bacteroidota</taxon>
        <taxon>Cytophagia</taxon>
        <taxon>Cytophagales</taxon>
        <taxon>Hymenobacteraceae</taxon>
        <taxon>Adhaeribacter</taxon>
    </lineage>
</organism>
<dbReference type="GO" id="GO:0071972">
    <property type="term" value="F:peptidoglycan L,D-transpeptidase activity"/>
    <property type="evidence" value="ECO:0007669"/>
    <property type="project" value="TreeGrafter"/>
</dbReference>
<keyword evidence="9" id="KW-0133">Cell shape</keyword>
<keyword evidence="13" id="KW-0961">Cell wall biogenesis/degradation</keyword>
<dbReference type="GO" id="GO:0005886">
    <property type="term" value="C:plasma membrane"/>
    <property type="evidence" value="ECO:0007669"/>
    <property type="project" value="UniProtKB-SubCell"/>
</dbReference>
<dbReference type="Pfam" id="PF03717">
    <property type="entry name" value="PBP_dimer"/>
    <property type="match status" value="1"/>
</dbReference>
<reference evidence="17 18" key="1">
    <citation type="submission" date="2019-09" db="EMBL/GenBank/DDBJ databases">
        <title>Genome sequence of Adhaeribacter sp. M2.</title>
        <authorList>
            <person name="Srinivasan S."/>
        </authorList>
    </citation>
    <scope>NUCLEOTIDE SEQUENCE [LARGE SCALE GENOMIC DNA]</scope>
    <source>
        <strain evidence="17 18">M2</strain>
    </source>
</reference>
<dbReference type="Gene3D" id="3.40.710.10">
    <property type="entry name" value="DD-peptidase/beta-lactamase superfamily"/>
    <property type="match status" value="1"/>
</dbReference>
<evidence type="ECO:0000259" key="16">
    <source>
        <dbReference type="Pfam" id="PF03717"/>
    </source>
</evidence>
<dbReference type="GO" id="GO:0009002">
    <property type="term" value="F:serine-type D-Ala-D-Ala carboxypeptidase activity"/>
    <property type="evidence" value="ECO:0007669"/>
    <property type="project" value="UniProtKB-EC"/>
</dbReference>
<dbReference type="InterPro" id="IPR050515">
    <property type="entry name" value="Beta-lactam/transpept"/>
</dbReference>
<keyword evidence="6" id="KW-0645">Protease</keyword>
<evidence type="ECO:0000256" key="12">
    <source>
        <dbReference type="ARBA" id="ARBA00023136"/>
    </source>
</evidence>
<evidence type="ECO:0000256" key="4">
    <source>
        <dbReference type="ARBA" id="ARBA00022519"/>
    </source>
</evidence>
<dbReference type="SUPFAM" id="SSF56519">
    <property type="entry name" value="Penicillin binding protein dimerisation domain"/>
    <property type="match status" value="1"/>
</dbReference>
<dbReference type="AlphaFoldDB" id="A0A5N1ITH0"/>
<evidence type="ECO:0000313" key="17">
    <source>
        <dbReference type="EMBL" id="KAA9331209.1"/>
    </source>
</evidence>
<evidence type="ECO:0000256" key="1">
    <source>
        <dbReference type="ARBA" id="ARBA00004167"/>
    </source>
</evidence>
<dbReference type="RefSeq" id="WP_150904732.1">
    <property type="nucleotide sequence ID" value="NZ_VTWT01000008.1"/>
</dbReference>
<keyword evidence="4" id="KW-0997">Cell inner membrane</keyword>
<evidence type="ECO:0000256" key="6">
    <source>
        <dbReference type="ARBA" id="ARBA00022670"/>
    </source>
</evidence>
<dbReference type="Gene3D" id="3.90.1310.10">
    <property type="entry name" value="Penicillin-binding protein 2a (Domain 2)"/>
    <property type="match status" value="1"/>
</dbReference>
<dbReference type="SUPFAM" id="SSF56601">
    <property type="entry name" value="beta-lactamase/transpeptidase-like"/>
    <property type="match status" value="1"/>
</dbReference>
<keyword evidence="10" id="KW-0573">Peptidoglycan synthesis</keyword>
<keyword evidence="12 14" id="KW-0472">Membrane</keyword>
<dbReference type="GO" id="GO:0009252">
    <property type="term" value="P:peptidoglycan biosynthetic process"/>
    <property type="evidence" value="ECO:0007669"/>
    <property type="project" value="UniProtKB-KW"/>
</dbReference>
<evidence type="ECO:0000256" key="3">
    <source>
        <dbReference type="ARBA" id="ARBA00022475"/>
    </source>
</evidence>
<keyword evidence="8 17" id="KW-0378">Hydrolase</keyword>
<feature type="domain" description="Penicillin-binding protein dimerisation" evidence="16">
    <location>
        <begin position="51"/>
        <end position="212"/>
    </location>
</feature>
<dbReference type="PANTHER" id="PTHR30627">
    <property type="entry name" value="PEPTIDOGLYCAN D,D-TRANSPEPTIDASE"/>
    <property type="match status" value="1"/>
</dbReference>
<evidence type="ECO:0000256" key="10">
    <source>
        <dbReference type="ARBA" id="ARBA00022984"/>
    </source>
</evidence>
<evidence type="ECO:0000256" key="7">
    <source>
        <dbReference type="ARBA" id="ARBA00022692"/>
    </source>
</evidence>
<keyword evidence="18" id="KW-1185">Reference proteome</keyword>
<keyword evidence="11 14" id="KW-1133">Transmembrane helix</keyword>
<dbReference type="EC" id="3.4.16.4" evidence="17"/>
<name>A0A5N1ITH0_9BACT</name>
<keyword evidence="3" id="KW-1003">Cell membrane</keyword>
<evidence type="ECO:0000256" key="8">
    <source>
        <dbReference type="ARBA" id="ARBA00022801"/>
    </source>
</evidence>
<dbReference type="GO" id="GO:0008360">
    <property type="term" value="P:regulation of cell shape"/>
    <property type="evidence" value="ECO:0007669"/>
    <property type="project" value="UniProtKB-KW"/>
</dbReference>
<keyword evidence="5 17" id="KW-0121">Carboxypeptidase</keyword>
<evidence type="ECO:0000313" key="18">
    <source>
        <dbReference type="Proteomes" id="UP000326570"/>
    </source>
</evidence>
<dbReference type="EMBL" id="VTWT01000008">
    <property type="protein sequence ID" value="KAA9331209.1"/>
    <property type="molecule type" value="Genomic_DNA"/>
</dbReference>
<dbReference type="Pfam" id="PF00905">
    <property type="entry name" value="Transpeptidase"/>
    <property type="match status" value="1"/>
</dbReference>
<feature type="transmembrane region" description="Helical" evidence="14">
    <location>
        <begin position="9"/>
        <end position="28"/>
    </location>
</feature>
<evidence type="ECO:0000256" key="13">
    <source>
        <dbReference type="ARBA" id="ARBA00023316"/>
    </source>
</evidence>
<evidence type="ECO:0000259" key="15">
    <source>
        <dbReference type="Pfam" id="PF00905"/>
    </source>
</evidence>
<dbReference type="InterPro" id="IPR012338">
    <property type="entry name" value="Beta-lactam/transpept-like"/>
</dbReference>
<comment type="subcellular location">
    <subcellularLocation>
        <location evidence="2">Cell membrane</location>
    </subcellularLocation>
    <subcellularLocation>
        <location evidence="1">Membrane</location>
        <topology evidence="1">Single-pass membrane protein</topology>
    </subcellularLocation>
</comment>
<dbReference type="PANTHER" id="PTHR30627:SF2">
    <property type="entry name" value="PEPTIDOGLYCAN D,D-TRANSPEPTIDASE MRDA"/>
    <property type="match status" value="1"/>
</dbReference>
<dbReference type="Gene3D" id="3.30.1390.30">
    <property type="entry name" value="Penicillin-binding protein 2a, domain 3"/>
    <property type="match status" value="1"/>
</dbReference>
<dbReference type="GO" id="GO:0008658">
    <property type="term" value="F:penicillin binding"/>
    <property type="evidence" value="ECO:0007669"/>
    <property type="project" value="InterPro"/>
</dbReference>
<dbReference type="InterPro" id="IPR005311">
    <property type="entry name" value="PBP_dimer"/>
</dbReference>
<accession>A0A5N1ITH0</accession>
<dbReference type="Proteomes" id="UP000326570">
    <property type="component" value="Unassembled WGS sequence"/>
</dbReference>
<evidence type="ECO:0000256" key="14">
    <source>
        <dbReference type="SAM" id="Phobius"/>
    </source>
</evidence>
<evidence type="ECO:0000256" key="2">
    <source>
        <dbReference type="ARBA" id="ARBA00004236"/>
    </source>
</evidence>
<evidence type="ECO:0000256" key="11">
    <source>
        <dbReference type="ARBA" id="ARBA00022989"/>
    </source>
</evidence>
<proteinExistence type="predicted"/>
<comment type="caution">
    <text evidence="17">The sequence shown here is derived from an EMBL/GenBank/DDBJ whole genome shotgun (WGS) entry which is preliminary data.</text>
</comment>
<evidence type="ECO:0000256" key="9">
    <source>
        <dbReference type="ARBA" id="ARBA00022960"/>
    </source>
</evidence>
<feature type="domain" description="Penicillin-binding protein transpeptidase" evidence="15">
    <location>
        <begin position="254"/>
        <end position="578"/>
    </location>
</feature>
<dbReference type="InterPro" id="IPR017790">
    <property type="entry name" value="Penicillin-binding_protein_2"/>
</dbReference>
<dbReference type="GO" id="GO:0071555">
    <property type="term" value="P:cell wall organization"/>
    <property type="evidence" value="ECO:0007669"/>
    <property type="project" value="UniProtKB-KW"/>
</dbReference>
<keyword evidence="7 14" id="KW-0812">Transmembrane</keyword>
<gene>
    <name evidence="17" type="primary">mrdA</name>
    <name evidence="17" type="ORF">F0P94_15085</name>
</gene>
<dbReference type="InterPro" id="IPR036138">
    <property type="entry name" value="PBP_dimer_sf"/>
</dbReference>
<sequence>MKYLEDRKYVIQAIFLAVAAVYALKLFYIQVIDNSYKLAAENNAIQKIIQYPFRGLIYDRDGRLLVQNMPVYDLMIVPKEAKNPDTLHFCKVFNIPLEEFREKMKTAKAYSYVKPSPFLTRLSTQEFASIQEYLSDFPGFYINARTVRGYTHQSLAHALGYIGEISPAKLENPKYSKYLPGEYLGISGIESEYEQFLMGKRGVKYKMVNVRGIDKGPFRDGEYDTLSVAGQNLVSTIDLELQQYGEKLMKGKIGSVVAIEPSTGEILSYVSAPGYDPNLLTGKEFGKNYLALQRDSLKTLFNRPIMASYPPGSIFKLVQALISMQDGVITANTGFPCNQKLIKCSHGHETPSNLRIAIKHSCNPYFYQLFRNQINQGKSRNTFIDSRIGLDNWNKHILTFGFGTKLGIDLPNEKKGIIPTSKLYDKYYGENRWKYSNFYSVSIGQGELGTTPLQMANLMAIIANRGFYFTPHIVRSVGENGKPLPKYQVKHYTSVDQKHFEPVIDAMDDVVAKGTGFYAKLAHVGITVCGKTGTSENPHGDDHAVFVAFAPRENPKIAIAVYVENAGFGGVSAAPLASLMIEKYLTDTISAPRKRWEDWVLAGNFKPKKKKR</sequence>
<dbReference type="GO" id="GO:0006508">
    <property type="term" value="P:proteolysis"/>
    <property type="evidence" value="ECO:0007669"/>
    <property type="project" value="UniProtKB-KW"/>
</dbReference>